<dbReference type="EMBL" id="PGUY01000021">
    <property type="protein sequence ID" value="PLT30524.1"/>
    <property type="molecule type" value="Genomic_DNA"/>
</dbReference>
<dbReference type="RefSeq" id="WP_101641086.1">
    <property type="nucleotide sequence ID" value="NZ_PGUY01000021.1"/>
</dbReference>
<dbReference type="AlphaFoldDB" id="A0A2N5M825"/>
<reference evidence="1 2" key="1">
    <citation type="submission" date="2017-11" db="EMBL/GenBank/DDBJ databases">
        <title>Comparitive Functional Genomics of Dry Heat Resistant strains isolated from the Viking Spacecraft.</title>
        <authorList>
            <person name="Seuylemezian A."/>
            <person name="Cooper K."/>
            <person name="Vaishampayan P."/>
        </authorList>
    </citation>
    <scope>NUCLEOTIDE SEQUENCE [LARGE SCALE GENOMIC DNA]</scope>
    <source>
        <strain evidence="1 2">V1-29</strain>
    </source>
</reference>
<evidence type="ECO:0000313" key="2">
    <source>
        <dbReference type="Proteomes" id="UP000234748"/>
    </source>
</evidence>
<dbReference type="OrthoDB" id="9892599at2"/>
<sequence>MQRIVIYRDFRGYVAKPLVQKWLHIMKLISDKLFLNDHAKWMKIDSIKKDESLPFTFFKETDGNFIFRLEYQRLVNPAPELINAIEFLLIQGNVQGEKHEISGENRELTLFNNGSDAARENTEEPDSFYLLLQKEMMLGKLALLLDKVENAKECGDTSQTEKVKDEILQHVQAINMFTQPHKG</sequence>
<proteinExistence type="predicted"/>
<comment type="caution">
    <text evidence="1">The sequence shown here is derived from an EMBL/GenBank/DDBJ whole genome shotgun (WGS) entry which is preliminary data.</text>
</comment>
<gene>
    <name evidence="1" type="ORF">CUU66_07650</name>
</gene>
<name>A0A2N5M825_9BACI</name>
<protein>
    <submittedName>
        <fullName evidence="1">Uncharacterized protein</fullName>
    </submittedName>
</protein>
<evidence type="ECO:0000313" key="1">
    <source>
        <dbReference type="EMBL" id="PLT30524.1"/>
    </source>
</evidence>
<dbReference type="Proteomes" id="UP000234748">
    <property type="component" value="Unassembled WGS sequence"/>
</dbReference>
<organism evidence="1 2">
    <name type="scientific">Peribacillus deserti</name>
    <dbReference type="NCBI Taxonomy" id="673318"/>
    <lineage>
        <taxon>Bacteria</taxon>
        <taxon>Bacillati</taxon>
        <taxon>Bacillota</taxon>
        <taxon>Bacilli</taxon>
        <taxon>Bacillales</taxon>
        <taxon>Bacillaceae</taxon>
        <taxon>Peribacillus</taxon>
    </lineage>
</organism>
<keyword evidence="2" id="KW-1185">Reference proteome</keyword>
<accession>A0A2N5M825</accession>